<proteinExistence type="predicted"/>
<accession>A0A853DPG8</accession>
<dbReference type="AlphaFoldDB" id="A0A853DPG8"/>
<gene>
    <name evidence="1" type="ORF">HNR15_003488</name>
</gene>
<comment type="caution">
    <text evidence="1">The sequence shown here is derived from an EMBL/GenBank/DDBJ whole genome shotgun (WGS) entry which is preliminary data.</text>
</comment>
<organism evidence="1 2">
    <name type="scientific">Allobranchiibius huperziae</name>
    <dbReference type="NCBI Taxonomy" id="1874116"/>
    <lineage>
        <taxon>Bacteria</taxon>
        <taxon>Bacillati</taxon>
        <taxon>Actinomycetota</taxon>
        <taxon>Actinomycetes</taxon>
        <taxon>Micrococcales</taxon>
        <taxon>Dermacoccaceae</taxon>
        <taxon>Allobranchiibius</taxon>
    </lineage>
</organism>
<dbReference type="EMBL" id="JACCFW010000002">
    <property type="protein sequence ID" value="NYJ76470.1"/>
    <property type="molecule type" value="Genomic_DNA"/>
</dbReference>
<keyword evidence="2" id="KW-1185">Reference proteome</keyword>
<evidence type="ECO:0000313" key="2">
    <source>
        <dbReference type="Proteomes" id="UP000571817"/>
    </source>
</evidence>
<dbReference type="RefSeq" id="WP_179483864.1">
    <property type="nucleotide sequence ID" value="NZ_JACCFW010000002.1"/>
</dbReference>
<protein>
    <submittedName>
        <fullName evidence="1">Uncharacterized protein</fullName>
    </submittedName>
</protein>
<sequence length="149" mass="16682">MLGALRDAATRNGRELAQLDTAMIRTRPAILLAGLLRHLDPVQDYPGLAFDGDQVLTDQLCHVCHTRSGRARDLPITPVVCDRCWAASEEPTCTNPDCQDGWIHVVGEHDDLVAARPCPHLRWHRQQQERRDGAWNAVSFGIDVEEPPF</sequence>
<dbReference type="Proteomes" id="UP000571817">
    <property type="component" value="Unassembled WGS sequence"/>
</dbReference>
<evidence type="ECO:0000313" key="1">
    <source>
        <dbReference type="EMBL" id="NYJ76470.1"/>
    </source>
</evidence>
<reference evidence="1 2" key="1">
    <citation type="submission" date="2020-07" db="EMBL/GenBank/DDBJ databases">
        <title>Sequencing the genomes of 1000 actinobacteria strains.</title>
        <authorList>
            <person name="Klenk H.-P."/>
        </authorList>
    </citation>
    <scope>NUCLEOTIDE SEQUENCE [LARGE SCALE GENOMIC DNA]</scope>
    <source>
        <strain evidence="1 2">DSM 29531</strain>
    </source>
</reference>
<name>A0A853DPG8_9MICO</name>